<feature type="transmembrane region" description="Helical" evidence="1">
    <location>
        <begin position="151"/>
        <end position="168"/>
    </location>
</feature>
<evidence type="ECO:0000313" key="4">
    <source>
        <dbReference type="WBParaSite" id="TTAC_0000618301-mRNA-1"/>
    </source>
</evidence>
<dbReference type="Proteomes" id="UP000274429">
    <property type="component" value="Unassembled WGS sequence"/>
</dbReference>
<feature type="transmembrane region" description="Helical" evidence="1">
    <location>
        <begin position="125"/>
        <end position="145"/>
    </location>
</feature>
<keyword evidence="3" id="KW-1185">Reference proteome</keyword>
<accession>A0A0R3WZG4</accession>
<name>A0A0R3WZG4_HYDTA</name>
<reference evidence="4" key="1">
    <citation type="submission" date="2017-02" db="UniProtKB">
        <authorList>
            <consortium name="WormBaseParasite"/>
        </authorList>
    </citation>
    <scope>IDENTIFICATION</scope>
</reference>
<evidence type="ECO:0000313" key="3">
    <source>
        <dbReference type="Proteomes" id="UP000274429"/>
    </source>
</evidence>
<sequence>MDSLISGLNRHSLSQVTCRASAELTGCESIRREGHTAYQTEEQNHGDQTMNTKVRDVAILATAICLISLSLILTTTVAKEVGKLELLMQILRALGLLCLLIALITTPFPVPGCTEIERQLRIREIFLLLGSSLMCLVLAIGAVSQPSHMQFWLYTGILFTIISTVFSGSSSTGREETQPEVKEEEQ</sequence>
<dbReference type="EMBL" id="UYWX01020294">
    <property type="protein sequence ID" value="VDM30331.1"/>
    <property type="molecule type" value="Genomic_DNA"/>
</dbReference>
<gene>
    <name evidence="2" type="ORF">TTAC_LOCUS6168</name>
</gene>
<evidence type="ECO:0000256" key="1">
    <source>
        <dbReference type="SAM" id="Phobius"/>
    </source>
</evidence>
<keyword evidence="1" id="KW-0812">Transmembrane</keyword>
<protein>
    <submittedName>
        <fullName evidence="4">FXYD domain-containing ion transport regulator</fullName>
    </submittedName>
</protein>
<reference evidence="2 3" key="2">
    <citation type="submission" date="2018-11" db="EMBL/GenBank/DDBJ databases">
        <authorList>
            <consortium name="Pathogen Informatics"/>
        </authorList>
    </citation>
    <scope>NUCLEOTIDE SEQUENCE [LARGE SCALE GENOMIC DNA]</scope>
</reference>
<proteinExistence type="predicted"/>
<feature type="transmembrane region" description="Helical" evidence="1">
    <location>
        <begin position="90"/>
        <end position="113"/>
    </location>
</feature>
<dbReference type="WBParaSite" id="TTAC_0000618301-mRNA-1">
    <property type="protein sequence ID" value="TTAC_0000618301-mRNA-1"/>
    <property type="gene ID" value="TTAC_0000618301"/>
</dbReference>
<keyword evidence="1" id="KW-1133">Transmembrane helix</keyword>
<organism evidence="4">
    <name type="scientific">Hydatigena taeniaeformis</name>
    <name type="common">Feline tapeworm</name>
    <name type="synonym">Taenia taeniaeformis</name>
    <dbReference type="NCBI Taxonomy" id="6205"/>
    <lineage>
        <taxon>Eukaryota</taxon>
        <taxon>Metazoa</taxon>
        <taxon>Spiralia</taxon>
        <taxon>Lophotrochozoa</taxon>
        <taxon>Platyhelminthes</taxon>
        <taxon>Cestoda</taxon>
        <taxon>Eucestoda</taxon>
        <taxon>Cyclophyllidea</taxon>
        <taxon>Taeniidae</taxon>
        <taxon>Hydatigera</taxon>
    </lineage>
</organism>
<dbReference type="AlphaFoldDB" id="A0A0R3WZG4"/>
<feature type="transmembrane region" description="Helical" evidence="1">
    <location>
        <begin position="57"/>
        <end position="78"/>
    </location>
</feature>
<evidence type="ECO:0000313" key="2">
    <source>
        <dbReference type="EMBL" id="VDM30331.1"/>
    </source>
</evidence>
<keyword evidence="1" id="KW-0472">Membrane</keyword>